<comment type="caution">
    <text evidence="2">The sequence shown here is derived from an EMBL/GenBank/DDBJ whole genome shotgun (WGS) entry which is preliminary data.</text>
</comment>
<proteinExistence type="predicted"/>
<protein>
    <submittedName>
        <fullName evidence="2">Uncharacterized protein</fullName>
    </submittedName>
</protein>
<keyword evidence="1" id="KW-0472">Membrane</keyword>
<dbReference type="RefSeq" id="WP_134720314.1">
    <property type="nucleotide sequence ID" value="NZ_SDKM01000041.1"/>
</dbReference>
<feature type="transmembrane region" description="Helical" evidence="1">
    <location>
        <begin position="38"/>
        <end position="58"/>
    </location>
</feature>
<evidence type="ECO:0000256" key="1">
    <source>
        <dbReference type="SAM" id="Phobius"/>
    </source>
</evidence>
<accession>A0A4Q4Z6W1</accession>
<dbReference type="AlphaFoldDB" id="A0A4Q4Z6W1"/>
<dbReference type="Proteomes" id="UP000295198">
    <property type="component" value="Unassembled WGS sequence"/>
</dbReference>
<evidence type="ECO:0000313" key="3">
    <source>
        <dbReference type="Proteomes" id="UP000295198"/>
    </source>
</evidence>
<keyword evidence="1" id="KW-0812">Transmembrane</keyword>
<feature type="transmembrane region" description="Helical" evidence="1">
    <location>
        <begin position="195"/>
        <end position="215"/>
    </location>
</feature>
<organism evidence="2 3">
    <name type="scientific">Nocardioides guangzhouensis</name>
    <dbReference type="NCBI Taxonomy" id="2497878"/>
    <lineage>
        <taxon>Bacteria</taxon>
        <taxon>Bacillati</taxon>
        <taxon>Actinomycetota</taxon>
        <taxon>Actinomycetes</taxon>
        <taxon>Propionibacteriales</taxon>
        <taxon>Nocardioidaceae</taxon>
        <taxon>Nocardioides</taxon>
    </lineage>
</organism>
<sequence>MPPGPGSSLRWPRALALAAVATTTGVAAHGYAGGLLPSAAVQVVVFGLCTVGVAALLGGPASTLRVVLLTVGGQTFIHAALTVTAGHRGDPVAATPPVRHVEPTLPAASGRRTGSLLDQYDAARTAAGGTIDTELVLPAGLRHLVADLAGAHAPMMAVHLTAAALVGLWLAVGEHALWTLVALAAGAVLPRAARLLAIAVTPAVGCAVPTVVPALRCPQPPPRLVHLARAVVRRGPPVLLAA</sequence>
<keyword evidence="1" id="KW-1133">Transmembrane helix</keyword>
<dbReference type="EMBL" id="SDKM01000041">
    <property type="protein sequence ID" value="RYP82851.1"/>
    <property type="molecule type" value="Genomic_DNA"/>
</dbReference>
<keyword evidence="3" id="KW-1185">Reference proteome</keyword>
<gene>
    <name evidence="2" type="ORF">EKO23_20835</name>
</gene>
<dbReference type="OrthoDB" id="3791008at2"/>
<evidence type="ECO:0000313" key="2">
    <source>
        <dbReference type="EMBL" id="RYP82851.1"/>
    </source>
</evidence>
<name>A0A4Q4Z6W1_9ACTN</name>
<reference evidence="2 3" key="1">
    <citation type="submission" date="2019-01" db="EMBL/GenBank/DDBJ databases">
        <title>Nocardioides guangzhouensis sp. nov., an actinobacterium isolated from soil.</title>
        <authorList>
            <person name="Fu Y."/>
            <person name="Cai Y."/>
            <person name="Lin Z."/>
            <person name="Chen P."/>
        </authorList>
    </citation>
    <scope>NUCLEOTIDE SEQUENCE [LARGE SCALE GENOMIC DNA]</scope>
    <source>
        <strain evidence="2 3">130</strain>
    </source>
</reference>